<dbReference type="SFLD" id="SFLDG01061">
    <property type="entry name" value="methylthiotransferase"/>
    <property type="match status" value="1"/>
</dbReference>
<keyword evidence="7" id="KW-0411">Iron-sulfur</keyword>
<dbReference type="InterPro" id="IPR006467">
    <property type="entry name" value="MiaB-like_bact"/>
</dbReference>
<proteinExistence type="predicted"/>
<keyword evidence="11" id="KW-1185">Reference proteome</keyword>
<dbReference type="EMBL" id="CP001034">
    <property type="protein sequence ID" value="ACB85379.1"/>
    <property type="molecule type" value="Genomic_DNA"/>
</dbReference>
<dbReference type="SFLD" id="SFLDG01082">
    <property type="entry name" value="B12-binding_domain_containing"/>
    <property type="match status" value="1"/>
</dbReference>
<evidence type="ECO:0000256" key="5">
    <source>
        <dbReference type="ARBA" id="ARBA00022723"/>
    </source>
</evidence>
<evidence type="ECO:0000313" key="11">
    <source>
        <dbReference type="Proteomes" id="UP000001683"/>
    </source>
</evidence>
<keyword evidence="5" id="KW-0479">Metal-binding</keyword>
<dbReference type="AlphaFoldDB" id="B2A5M5"/>
<keyword evidence="2" id="KW-0004">4Fe-4S</keyword>
<dbReference type="InterPro" id="IPR038135">
    <property type="entry name" value="Methylthiotransferase_N_sf"/>
</dbReference>
<dbReference type="SUPFAM" id="SSF102114">
    <property type="entry name" value="Radical SAM enzymes"/>
    <property type="match status" value="1"/>
</dbReference>
<dbReference type="Proteomes" id="UP000001683">
    <property type="component" value="Chromosome"/>
</dbReference>
<keyword evidence="4" id="KW-0949">S-adenosyl-L-methionine</keyword>
<dbReference type="GO" id="GO:0046872">
    <property type="term" value="F:metal ion binding"/>
    <property type="evidence" value="ECO:0007669"/>
    <property type="project" value="UniProtKB-KW"/>
</dbReference>
<reference evidence="10 11" key="1">
    <citation type="submission" date="2008-04" db="EMBL/GenBank/DDBJ databases">
        <title>Complete sequence of chromosome of Natranaerobius thermophilus JW/NM-WN-LF.</title>
        <authorList>
            <consortium name="US DOE Joint Genome Institute"/>
            <person name="Copeland A."/>
            <person name="Lucas S."/>
            <person name="Lapidus A."/>
            <person name="Glavina del Rio T."/>
            <person name="Dalin E."/>
            <person name="Tice H."/>
            <person name="Bruce D."/>
            <person name="Goodwin L."/>
            <person name="Pitluck S."/>
            <person name="Chertkov O."/>
            <person name="Brettin T."/>
            <person name="Detter J.C."/>
            <person name="Han C."/>
            <person name="Kuske C.R."/>
            <person name="Schmutz J."/>
            <person name="Larimer F."/>
            <person name="Land M."/>
            <person name="Hauser L."/>
            <person name="Kyrpides N."/>
            <person name="Lykidis A."/>
            <person name="Mesbah N.M."/>
            <person name="Wiegel J."/>
        </authorList>
    </citation>
    <scope>NUCLEOTIDE SEQUENCE [LARGE SCALE GENOMIC DNA]</scope>
    <source>
        <strain evidence="11">ATCC BAA-1301 / DSM 18059 / JW/NM-WN-LF</strain>
    </source>
</reference>
<dbReference type="PANTHER" id="PTHR11918:SF45">
    <property type="entry name" value="THREONYLCARBAMOYLADENOSINE TRNA METHYLTHIOTRANSFERASE"/>
    <property type="match status" value="1"/>
</dbReference>
<evidence type="ECO:0000256" key="1">
    <source>
        <dbReference type="ARBA" id="ARBA00001966"/>
    </source>
</evidence>
<keyword evidence="3" id="KW-0808">Transferase</keyword>
<dbReference type="FunFam" id="3.80.30.20:FF:000001">
    <property type="entry name" value="tRNA-2-methylthio-N(6)-dimethylallyladenosine synthase 2"/>
    <property type="match status" value="1"/>
</dbReference>
<dbReference type="eggNOG" id="COG0621">
    <property type="taxonomic scope" value="Bacteria"/>
</dbReference>
<dbReference type="InterPro" id="IPR020612">
    <property type="entry name" value="Methylthiotransferase_CS"/>
</dbReference>
<reference evidence="10 11" key="2">
    <citation type="journal article" date="2011" name="J. Bacteriol.">
        <title>Complete genome sequence of the anaerobic, halophilic alkalithermophile Natranaerobius thermophilus JW/NM-WN-LF.</title>
        <authorList>
            <person name="Zhao B."/>
            <person name="Mesbah N.M."/>
            <person name="Dalin E."/>
            <person name="Goodwin L."/>
            <person name="Nolan M."/>
            <person name="Pitluck S."/>
            <person name="Chertkov O."/>
            <person name="Brettin T.S."/>
            <person name="Han J."/>
            <person name="Larimer F.W."/>
            <person name="Land M.L."/>
            <person name="Hauser L."/>
            <person name="Kyrpides N."/>
            <person name="Wiegel J."/>
        </authorList>
    </citation>
    <scope>NUCLEOTIDE SEQUENCE [LARGE SCALE GENOMIC DNA]</scope>
    <source>
        <strain evidence="11">ATCC BAA-1301 / DSM 18059 / JW/NM-WN-LF</strain>
    </source>
</reference>
<organism evidence="10 11">
    <name type="scientific">Natranaerobius thermophilus (strain ATCC BAA-1301 / DSM 18059 / JW/NM-WN-LF)</name>
    <dbReference type="NCBI Taxonomy" id="457570"/>
    <lineage>
        <taxon>Bacteria</taxon>
        <taxon>Bacillati</taxon>
        <taxon>Bacillota</taxon>
        <taxon>Clostridia</taxon>
        <taxon>Natranaerobiales</taxon>
        <taxon>Natranaerobiaceae</taxon>
        <taxon>Natranaerobius</taxon>
    </lineage>
</organism>
<keyword evidence="6" id="KW-0408">Iron</keyword>
<dbReference type="HOGENOM" id="CLU_018697_2_0_9"/>
<feature type="domain" description="Radical SAM core" evidence="9">
    <location>
        <begin position="138"/>
        <end position="376"/>
    </location>
</feature>
<dbReference type="GO" id="GO:0035598">
    <property type="term" value="F:tRNA (N(6)-L-threonylcarbamoyladenosine(37)-C(2))-methylthiotransferase activity"/>
    <property type="evidence" value="ECO:0007669"/>
    <property type="project" value="TreeGrafter"/>
</dbReference>
<dbReference type="GO" id="GO:0032440">
    <property type="term" value="F:2-alkenal reductase [NAD(P)H] activity"/>
    <property type="evidence" value="ECO:0007669"/>
    <property type="project" value="UniProtKB-EC"/>
</dbReference>
<dbReference type="Gene3D" id="3.80.30.20">
    <property type="entry name" value="tm_1862 like domain"/>
    <property type="match status" value="1"/>
</dbReference>
<dbReference type="NCBIfam" id="TIGR01579">
    <property type="entry name" value="MiaB-like-C"/>
    <property type="match status" value="1"/>
</dbReference>
<dbReference type="Gene3D" id="3.40.50.12160">
    <property type="entry name" value="Methylthiotransferase, N-terminal domain"/>
    <property type="match status" value="1"/>
</dbReference>
<dbReference type="SMART" id="SM00729">
    <property type="entry name" value="Elp3"/>
    <property type="match status" value="1"/>
</dbReference>
<feature type="domain" description="MTTase N-terminal" evidence="8">
    <location>
        <begin position="8"/>
        <end position="123"/>
    </location>
</feature>
<evidence type="ECO:0000256" key="6">
    <source>
        <dbReference type="ARBA" id="ARBA00023004"/>
    </source>
</evidence>
<dbReference type="CDD" id="cd01335">
    <property type="entry name" value="Radical_SAM"/>
    <property type="match status" value="1"/>
</dbReference>
<dbReference type="PANTHER" id="PTHR11918">
    <property type="entry name" value="RADICAL SAM PROTEINS"/>
    <property type="match status" value="1"/>
</dbReference>
<dbReference type="KEGG" id="nth:Nther_1807"/>
<evidence type="ECO:0000256" key="4">
    <source>
        <dbReference type="ARBA" id="ARBA00022691"/>
    </source>
</evidence>
<dbReference type="Pfam" id="PF04055">
    <property type="entry name" value="Radical_SAM"/>
    <property type="match status" value="1"/>
</dbReference>
<dbReference type="Pfam" id="PF00919">
    <property type="entry name" value="UPF0004"/>
    <property type="match status" value="1"/>
</dbReference>
<dbReference type="SFLD" id="SFLDS00029">
    <property type="entry name" value="Radical_SAM"/>
    <property type="match status" value="1"/>
</dbReference>
<evidence type="ECO:0000313" key="10">
    <source>
        <dbReference type="EMBL" id="ACB85379.1"/>
    </source>
</evidence>
<dbReference type="EC" id="1.3.1.74" evidence="10"/>
<dbReference type="GO" id="GO:0051539">
    <property type="term" value="F:4 iron, 4 sulfur cluster binding"/>
    <property type="evidence" value="ECO:0007669"/>
    <property type="project" value="UniProtKB-KW"/>
</dbReference>
<name>B2A5M5_NATTJ</name>
<dbReference type="InterPro" id="IPR023404">
    <property type="entry name" value="rSAM_horseshoe"/>
</dbReference>
<dbReference type="STRING" id="457570.Nther_1807"/>
<evidence type="ECO:0000259" key="8">
    <source>
        <dbReference type="PROSITE" id="PS51449"/>
    </source>
</evidence>
<accession>B2A5M5</accession>
<dbReference type="PROSITE" id="PS51449">
    <property type="entry name" value="MTTASE_N"/>
    <property type="match status" value="1"/>
</dbReference>
<dbReference type="InterPro" id="IPR005839">
    <property type="entry name" value="Methylthiotransferase"/>
</dbReference>
<comment type="cofactor">
    <cofactor evidence="1">
        <name>[4Fe-4S] cluster</name>
        <dbReference type="ChEBI" id="CHEBI:49883"/>
    </cofactor>
</comment>
<dbReference type="RefSeq" id="WP_012448246.1">
    <property type="nucleotide sequence ID" value="NC_010718.1"/>
</dbReference>
<dbReference type="OrthoDB" id="9805215at2"/>
<dbReference type="InterPro" id="IPR013848">
    <property type="entry name" value="Methylthiotransferase_N"/>
</dbReference>
<dbReference type="InterPro" id="IPR058240">
    <property type="entry name" value="rSAM_sf"/>
</dbReference>
<dbReference type="InterPro" id="IPR006638">
    <property type="entry name" value="Elp3/MiaA/NifB-like_rSAM"/>
</dbReference>
<sequence>MIIGEKNKSFKIITLGCPLNQSESDLMRARLHQAGYSETGTGDDTADIYIINSCTVTQNAARKSRKEARKAKKGNPDAWVCLVGCYGEMEYEEIKEKIPEIDLIIGTRNREKAIEKLVGQELDLNQFHNFPQDNNEIRPDKIRPAIKIQEGCDQSCSYCIVTLARGRPKSREFRQIKQQVKSYLEEGYQEIILAGTNMGLYGKDVKGQSKHSYKFIDLPMLVSELATLPYDDYRIRISSLEPLEMTEELLYAMKEHDKICNYLYLPLQSGSDRILKLMNRKYTTDDFARIVEKAKTLLPGVGIMTDLIVGFPGEKEEDHKATMEFVEELKLSKLHVFPYSPRPKTLAASFNVQVRPDIKRARTEEMKELGQKLARRFYQENLNTRLRVLYERNYETSDKILGEGFSENYCLVRFETKGTNLTNKKGEFVNVISHQNYDWGLMGSTSQEVKY</sequence>
<protein>
    <submittedName>
        <fullName evidence="10">RNA modification enzyme, MiaB family</fullName>
        <ecNumber evidence="10">1.3.1.74</ecNumber>
    </submittedName>
</protein>
<dbReference type="NCBIfam" id="TIGR00089">
    <property type="entry name" value="MiaB/RimO family radical SAM methylthiotransferase"/>
    <property type="match status" value="1"/>
</dbReference>
<evidence type="ECO:0000256" key="3">
    <source>
        <dbReference type="ARBA" id="ARBA00022679"/>
    </source>
</evidence>
<evidence type="ECO:0000256" key="2">
    <source>
        <dbReference type="ARBA" id="ARBA00022485"/>
    </source>
</evidence>
<dbReference type="InterPro" id="IPR007197">
    <property type="entry name" value="rSAM"/>
</dbReference>
<evidence type="ECO:0000256" key="7">
    <source>
        <dbReference type="ARBA" id="ARBA00023014"/>
    </source>
</evidence>
<gene>
    <name evidence="10" type="ordered locus">Nther_1807</name>
</gene>
<dbReference type="PROSITE" id="PS51918">
    <property type="entry name" value="RADICAL_SAM"/>
    <property type="match status" value="1"/>
</dbReference>
<keyword evidence="10" id="KW-0560">Oxidoreductase</keyword>
<evidence type="ECO:0000259" key="9">
    <source>
        <dbReference type="PROSITE" id="PS51918"/>
    </source>
</evidence>
<dbReference type="InParanoid" id="B2A5M5"/>
<dbReference type="PROSITE" id="PS01278">
    <property type="entry name" value="MTTASE_RADICAL"/>
    <property type="match status" value="1"/>
</dbReference>